<keyword evidence="1" id="KW-0732">Signal</keyword>
<evidence type="ECO:0000313" key="2">
    <source>
        <dbReference type="EnsemblMetazoa" id="CLYHEMP010936.2"/>
    </source>
</evidence>
<evidence type="ECO:0000256" key="1">
    <source>
        <dbReference type="SAM" id="SignalP"/>
    </source>
</evidence>
<dbReference type="Proteomes" id="UP000594262">
    <property type="component" value="Unplaced"/>
</dbReference>
<keyword evidence="3" id="KW-1185">Reference proteome</keyword>
<feature type="signal peptide" evidence="1">
    <location>
        <begin position="1"/>
        <end position="21"/>
    </location>
</feature>
<dbReference type="AlphaFoldDB" id="A0A7M5VFJ2"/>
<sequence>MMNLTSNLLAIYIFFYFKLIGDNIDFEQIVRHQSKLNQNKSIHWFHYMAVKERFHSSQDLRSADFYKNMDILPNGQAQRTLEDNFTTLIARSIVSYLPAFKSFSKHVPKHLKHQLTHEMSKKSEVV</sequence>
<accession>A0A7M5VFJ2</accession>
<protein>
    <recommendedName>
        <fullName evidence="4">Cnidarian restricted protein</fullName>
    </recommendedName>
</protein>
<organism evidence="2 3">
    <name type="scientific">Clytia hemisphaerica</name>
    <dbReference type="NCBI Taxonomy" id="252671"/>
    <lineage>
        <taxon>Eukaryota</taxon>
        <taxon>Metazoa</taxon>
        <taxon>Cnidaria</taxon>
        <taxon>Hydrozoa</taxon>
        <taxon>Hydroidolina</taxon>
        <taxon>Leptothecata</taxon>
        <taxon>Obeliida</taxon>
        <taxon>Clytiidae</taxon>
        <taxon>Clytia</taxon>
    </lineage>
</organism>
<name>A0A7M5VFJ2_9CNID</name>
<evidence type="ECO:0000313" key="3">
    <source>
        <dbReference type="Proteomes" id="UP000594262"/>
    </source>
</evidence>
<dbReference type="EnsemblMetazoa" id="CLYHEMT010936.2">
    <property type="protein sequence ID" value="CLYHEMP010936.2"/>
    <property type="gene ID" value="CLYHEMG010936"/>
</dbReference>
<reference evidence="2" key="1">
    <citation type="submission" date="2021-01" db="UniProtKB">
        <authorList>
            <consortium name="EnsemblMetazoa"/>
        </authorList>
    </citation>
    <scope>IDENTIFICATION</scope>
</reference>
<dbReference type="OrthoDB" id="5950190at2759"/>
<proteinExistence type="predicted"/>
<feature type="chain" id="PRO_5029557320" description="Cnidarian restricted protein" evidence="1">
    <location>
        <begin position="22"/>
        <end position="126"/>
    </location>
</feature>
<evidence type="ECO:0008006" key="4">
    <source>
        <dbReference type="Google" id="ProtNLM"/>
    </source>
</evidence>